<dbReference type="AlphaFoldDB" id="A0A0U3EA90"/>
<dbReference type="EMBL" id="CP006867">
    <property type="protein sequence ID" value="ALU11347.1"/>
    <property type="molecule type" value="Genomic_DNA"/>
</dbReference>
<dbReference type="GeneID" id="30679453"/>
<dbReference type="PATRIC" id="fig|940295.4.peg.34"/>
<dbReference type="GO" id="GO:0051604">
    <property type="term" value="P:protein maturation"/>
    <property type="evidence" value="ECO:0007669"/>
    <property type="project" value="TreeGrafter"/>
</dbReference>
<dbReference type="PANTHER" id="PTHR35177:SF2">
    <property type="entry name" value="HYDROGENASE MATURATION FACTOR HYBG"/>
    <property type="match status" value="1"/>
</dbReference>
<dbReference type="GO" id="GO:0005506">
    <property type="term" value="F:iron ion binding"/>
    <property type="evidence" value="ECO:0007669"/>
    <property type="project" value="TreeGrafter"/>
</dbReference>
<name>A0A0U3EA90_9CREN</name>
<sequence length="88" mass="9886">MCLGIPAKIIEVDRENGVAVVDVFGNKAEVDITLVEDVEPGDYVMVHAGAAIAKVDEEQWKESFEMWKQVLEAVNREYERLYGNQSEA</sequence>
<reference evidence="2 3" key="1">
    <citation type="submission" date="2013-11" db="EMBL/GenBank/DDBJ databases">
        <title>Comparative genomics of Ignicoccus.</title>
        <authorList>
            <person name="Podar M."/>
        </authorList>
    </citation>
    <scope>NUCLEOTIDE SEQUENCE [LARGE SCALE GENOMIC DNA]</scope>
    <source>
        <strain evidence="2 3">DSM 13165</strain>
    </source>
</reference>
<dbReference type="NCBIfam" id="TIGR00074">
    <property type="entry name" value="hypC_hupF"/>
    <property type="match status" value="1"/>
</dbReference>
<dbReference type="RefSeq" id="WP_075049123.1">
    <property type="nucleotide sequence ID" value="NZ_CP006867.1"/>
</dbReference>
<dbReference type="OrthoDB" id="43695at2157"/>
<accession>A0A0U3EA90</accession>
<dbReference type="InterPro" id="IPR001109">
    <property type="entry name" value="Hydrogenase_HupF/HypC"/>
</dbReference>
<dbReference type="Gene3D" id="2.30.30.140">
    <property type="match status" value="1"/>
</dbReference>
<dbReference type="InterPro" id="IPR019812">
    <property type="entry name" value="Hydgase_assmbl_chp_CS"/>
</dbReference>
<keyword evidence="3" id="KW-1185">Reference proteome</keyword>
<evidence type="ECO:0000256" key="1">
    <source>
        <dbReference type="ARBA" id="ARBA00006018"/>
    </source>
</evidence>
<dbReference type="GO" id="GO:1902670">
    <property type="term" value="F:carbon dioxide binding"/>
    <property type="evidence" value="ECO:0007669"/>
    <property type="project" value="TreeGrafter"/>
</dbReference>
<dbReference type="PRINTS" id="PR00445">
    <property type="entry name" value="HUPFHYPC"/>
</dbReference>
<evidence type="ECO:0000313" key="2">
    <source>
        <dbReference type="EMBL" id="ALU11347.1"/>
    </source>
</evidence>
<dbReference type="STRING" id="940295.EYM_00170"/>
<proteinExistence type="inferred from homology"/>
<dbReference type="Proteomes" id="UP000060778">
    <property type="component" value="Chromosome"/>
</dbReference>
<dbReference type="Pfam" id="PF01455">
    <property type="entry name" value="HupF_HypC"/>
    <property type="match status" value="1"/>
</dbReference>
<organism evidence="2 3">
    <name type="scientific">Ignicoccus islandicus DSM 13165</name>
    <dbReference type="NCBI Taxonomy" id="940295"/>
    <lineage>
        <taxon>Archaea</taxon>
        <taxon>Thermoproteota</taxon>
        <taxon>Thermoprotei</taxon>
        <taxon>Desulfurococcales</taxon>
        <taxon>Desulfurococcaceae</taxon>
        <taxon>Ignicoccus</taxon>
    </lineage>
</organism>
<dbReference type="KEGG" id="iis:EYM_00170"/>
<protein>
    <submittedName>
        <fullName evidence="2">Hydrogenase assembly protein HypC</fullName>
    </submittedName>
</protein>
<dbReference type="PANTHER" id="PTHR35177">
    <property type="entry name" value="HYDROGENASE MATURATION FACTOR HYBG"/>
    <property type="match status" value="1"/>
</dbReference>
<comment type="similarity">
    <text evidence="1">Belongs to the HupF/HypC family.</text>
</comment>
<dbReference type="SUPFAM" id="SSF159127">
    <property type="entry name" value="HupF/HypC-like"/>
    <property type="match status" value="1"/>
</dbReference>
<evidence type="ECO:0000313" key="3">
    <source>
        <dbReference type="Proteomes" id="UP000060778"/>
    </source>
</evidence>
<dbReference type="PROSITE" id="PS01097">
    <property type="entry name" value="HUPF_HYPC"/>
    <property type="match status" value="1"/>
</dbReference>
<gene>
    <name evidence="2" type="ORF">EYM_00170</name>
</gene>